<keyword evidence="1" id="KW-1133">Transmembrane helix</keyword>
<keyword evidence="3" id="KW-1185">Reference proteome</keyword>
<gene>
    <name evidence="2" type="ORF">GCM10022383_08880</name>
</gene>
<comment type="caution">
    <text evidence="2">The sequence shown here is derived from an EMBL/GenBank/DDBJ whole genome shotgun (WGS) entry which is preliminary data.</text>
</comment>
<evidence type="ECO:0000313" key="3">
    <source>
        <dbReference type="Proteomes" id="UP001501591"/>
    </source>
</evidence>
<sequence length="397" mass="42696">MTLFESDGPDRSVKEPASGRRRGIVAAVVVVIGIGALVAVVLSAVLGGPGSESPSDPPDGRAAPFVEVEAPPPPLTGETAELADRMQLSDEGRELFARTRPELVGADEIGEVCADAVHGQSEDWSVRGCFLLTSAEGRPGRIYVYRPGDDRLVDAMVTVAAHELLHAVYANMRADERAVVDELMPAAAARVPADDPVHAQITASVGDEDDSRATEQFAYLGSQVALDGGFDPALEEIYAGVFTDRMALVEAHRRSLDAVDDVLAAVKSAWAHVAEQEQANAQQRAQLDADRAAYDEAVRAYDADRAEFDATPAEERERWQVTLTPKGGEPMTMSWEESLTYRHEELERYRVDIEERARSLADAEAATAALRAETEALRADALALLRAANPGASIPDE</sequence>
<evidence type="ECO:0000256" key="1">
    <source>
        <dbReference type="SAM" id="Phobius"/>
    </source>
</evidence>
<name>A0ABP7N0D1_9MICO</name>
<accession>A0ABP7N0D1</accession>
<dbReference type="Proteomes" id="UP001501591">
    <property type="component" value="Unassembled WGS sequence"/>
</dbReference>
<dbReference type="EMBL" id="BAABCP010000001">
    <property type="protein sequence ID" value="GAA3932601.1"/>
    <property type="molecule type" value="Genomic_DNA"/>
</dbReference>
<evidence type="ECO:0000313" key="2">
    <source>
        <dbReference type="EMBL" id="GAA3932601.1"/>
    </source>
</evidence>
<keyword evidence="1" id="KW-0472">Membrane</keyword>
<dbReference type="RefSeq" id="WP_344818305.1">
    <property type="nucleotide sequence ID" value="NZ_BAABCP010000001.1"/>
</dbReference>
<organism evidence="2 3">
    <name type="scientific">Microbacterium soli</name>
    <dbReference type="NCBI Taxonomy" id="446075"/>
    <lineage>
        <taxon>Bacteria</taxon>
        <taxon>Bacillati</taxon>
        <taxon>Actinomycetota</taxon>
        <taxon>Actinomycetes</taxon>
        <taxon>Micrococcales</taxon>
        <taxon>Microbacteriaceae</taxon>
        <taxon>Microbacterium</taxon>
    </lineage>
</organism>
<feature type="transmembrane region" description="Helical" evidence="1">
    <location>
        <begin position="24"/>
        <end position="46"/>
    </location>
</feature>
<protein>
    <submittedName>
        <fullName evidence="2">Uncharacterized protein</fullName>
    </submittedName>
</protein>
<keyword evidence="1" id="KW-0812">Transmembrane</keyword>
<reference evidence="3" key="1">
    <citation type="journal article" date="2019" name="Int. J. Syst. Evol. Microbiol.">
        <title>The Global Catalogue of Microorganisms (GCM) 10K type strain sequencing project: providing services to taxonomists for standard genome sequencing and annotation.</title>
        <authorList>
            <consortium name="The Broad Institute Genomics Platform"/>
            <consortium name="The Broad Institute Genome Sequencing Center for Infectious Disease"/>
            <person name="Wu L."/>
            <person name="Ma J."/>
        </authorList>
    </citation>
    <scope>NUCLEOTIDE SEQUENCE [LARGE SCALE GENOMIC DNA]</scope>
    <source>
        <strain evidence="3">JCM 17024</strain>
    </source>
</reference>
<proteinExistence type="predicted"/>